<dbReference type="EMBL" id="JACSQY010000006">
    <property type="protein sequence ID" value="MBD7908498.1"/>
    <property type="molecule type" value="Genomic_DNA"/>
</dbReference>
<evidence type="ECO:0000256" key="3">
    <source>
        <dbReference type="ARBA" id="ARBA00022692"/>
    </source>
</evidence>
<feature type="transmembrane region" description="Helical" evidence="6">
    <location>
        <begin position="251"/>
        <end position="269"/>
    </location>
</feature>
<evidence type="ECO:0000313" key="8">
    <source>
        <dbReference type="Proteomes" id="UP000659496"/>
    </source>
</evidence>
<evidence type="ECO:0000256" key="6">
    <source>
        <dbReference type="SAM" id="Phobius"/>
    </source>
</evidence>
<organism evidence="7 8">
    <name type="scientific">Sporosarcina gallistercoris</name>
    <dbReference type="NCBI Taxonomy" id="2762245"/>
    <lineage>
        <taxon>Bacteria</taxon>
        <taxon>Bacillati</taxon>
        <taxon>Bacillota</taxon>
        <taxon>Bacilli</taxon>
        <taxon>Bacillales</taxon>
        <taxon>Caryophanaceae</taxon>
        <taxon>Sporosarcina</taxon>
    </lineage>
</organism>
<gene>
    <name evidence="7" type="ORF">H9659_09160</name>
</gene>
<comment type="caution">
    <text evidence="7">The sequence shown here is derived from an EMBL/GenBank/DDBJ whole genome shotgun (WGS) entry which is preliminary data.</text>
</comment>
<feature type="transmembrane region" description="Helical" evidence="6">
    <location>
        <begin position="167"/>
        <end position="188"/>
    </location>
</feature>
<dbReference type="Proteomes" id="UP000659496">
    <property type="component" value="Unassembled WGS sequence"/>
</dbReference>
<evidence type="ECO:0000256" key="4">
    <source>
        <dbReference type="ARBA" id="ARBA00022989"/>
    </source>
</evidence>
<feature type="transmembrane region" description="Helical" evidence="6">
    <location>
        <begin position="21"/>
        <end position="39"/>
    </location>
</feature>
<feature type="transmembrane region" description="Helical" evidence="6">
    <location>
        <begin position="281"/>
        <end position="298"/>
    </location>
</feature>
<dbReference type="PANTHER" id="PTHR23513:SF19">
    <property type="entry name" value="MAJOR FACILITATOR SUPERFAMILY (MFS) PROFILE DOMAIN-CONTAINING PROTEIN"/>
    <property type="match status" value="1"/>
</dbReference>
<dbReference type="InterPro" id="IPR036259">
    <property type="entry name" value="MFS_trans_sf"/>
</dbReference>
<keyword evidence="4 6" id="KW-1133">Transmembrane helix</keyword>
<reference evidence="7 8" key="1">
    <citation type="submission" date="2020-08" db="EMBL/GenBank/DDBJ databases">
        <title>A Genomic Blueprint of the Chicken Gut Microbiome.</title>
        <authorList>
            <person name="Gilroy R."/>
            <person name="Ravi A."/>
            <person name="Getino M."/>
            <person name="Pursley I."/>
            <person name="Horton D.L."/>
            <person name="Alikhan N.-F."/>
            <person name="Baker D."/>
            <person name="Gharbi K."/>
            <person name="Hall N."/>
            <person name="Watson M."/>
            <person name="Adriaenssens E.M."/>
            <person name="Foster-Nyarko E."/>
            <person name="Jarju S."/>
            <person name="Secka A."/>
            <person name="Antonio M."/>
            <person name="Oren A."/>
            <person name="Chaudhuri R."/>
            <person name="La Ragione R.M."/>
            <person name="Hildebrand F."/>
            <person name="Pallen M.J."/>
        </authorList>
    </citation>
    <scope>NUCLEOTIDE SEQUENCE [LARGE SCALE GENOMIC DNA]</scope>
    <source>
        <strain evidence="7 8">Sa3CUA8</strain>
    </source>
</reference>
<evidence type="ECO:0000313" key="7">
    <source>
        <dbReference type="EMBL" id="MBD7908498.1"/>
    </source>
</evidence>
<keyword evidence="3 6" id="KW-0812">Transmembrane</keyword>
<keyword evidence="2" id="KW-1003">Cell membrane</keyword>
<feature type="transmembrane region" description="Helical" evidence="6">
    <location>
        <begin position="226"/>
        <end position="245"/>
    </location>
</feature>
<feature type="transmembrane region" description="Helical" evidence="6">
    <location>
        <begin position="139"/>
        <end position="161"/>
    </location>
</feature>
<dbReference type="InterPro" id="IPR011701">
    <property type="entry name" value="MFS"/>
</dbReference>
<name>A0ABR8PK01_9BACL</name>
<dbReference type="PANTHER" id="PTHR23513">
    <property type="entry name" value="INTEGRAL MEMBRANE EFFLUX PROTEIN-RELATED"/>
    <property type="match status" value="1"/>
</dbReference>
<dbReference type="Pfam" id="PF07690">
    <property type="entry name" value="MFS_1"/>
    <property type="match status" value="1"/>
</dbReference>
<feature type="transmembrane region" description="Helical" evidence="6">
    <location>
        <begin position="370"/>
        <end position="389"/>
    </location>
</feature>
<dbReference type="SUPFAM" id="SSF103473">
    <property type="entry name" value="MFS general substrate transporter"/>
    <property type="match status" value="1"/>
</dbReference>
<accession>A0ABR8PK01</accession>
<proteinExistence type="predicted"/>
<sequence>MKLNKNFTLLVTGESIANIGDVLYMVSLISMVFALTGSAGAASVVPFTITSSMFVSSLLTPLLIGRVNLKWLLAGSQIGKTVLLLVLGAVVAMLTVENYFYVFFVVAGIALLDGVATPIRQTLTPHYVEPDDLLRANGIAQTITQMIQMGMWFVGSLFLLIVNAQQLIWITGGLFALSSIILCFLQSVSKPTRVSERKLEQIQEGWKTLWKVPVLRRIAVMDGLETIAGTVWIAAILLVFVTDALHAAEKWWGFINGAFFAGLIAGSLYCVKYASQVEKRLGTHILVGAVMSCVITFLFGFSKLPVLALLFSFAVGLFGQMKSIPQETVIQTSVPKEKLSTVYTSLGALSTGIFGISSLGMGILADWLGIQSVFLVSGLLLAIVSIIVIRSRGIFVRHIV</sequence>
<feature type="transmembrane region" description="Helical" evidence="6">
    <location>
        <begin position="45"/>
        <end position="64"/>
    </location>
</feature>
<evidence type="ECO:0000256" key="5">
    <source>
        <dbReference type="ARBA" id="ARBA00023136"/>
    </source>
</evidence>
<dbReference type="CDD" id="cd06173">
    <property type="entry name" value="MFS_MefA_like"/>
    <property type="match status" value="1"/>
</dbReference>
<comment type="subcellular location">
    <subcellularLocation>
        <location evidence="1">Cell membrane</location>
        <topology evidence="1">Multi-pass membrane protein</topology>
    </subcellularLocation>
</comment>
<feature type="transmembrane region" description="Helical" evidence="6">
    <location>
        <begin position="342"/>
        <end position="364"/>
    </location>
</feature>
<dbReference type="Gene3D" id="1.20.1250.20">
    <property type="entry name" value="MFS general substrate transporter like domains"/>
    <property type="match status" value="1"/>
</dbReference>
<keyword evidence="8" id="KW-1185">Reference proteome</keyword>
<protein>
    <submittedName>
        <fullName evidence="7">MFS transporter</fullName>
    </submittedName>
</protein>
<evidence type="ECO:0000256" key="1">
    <source>
        <dbReference type="ARBA" id="ARBA00004651"/>
    </source>
</evidence>
<keyword evidence="5 6" id="KW-0472">Membrane</keyword>
<feature type="transmembrane region" description="Helical" evidence="6">
    <location>
        <begin position="71"/>
        <end position="93"/>
    </location>
</feature>
<evidence type="ECO:0000256" key="2">
    <source>
        <dbReference type="ARBA" id="ARBA00022475"/>
    </source>
</evidence>